<keyword evidence="5" id="KW-1133">Transmembrane helix</keyword>
<organism evidence="6 7">
    <name type="scientific">Alkalihalobacillus alcalophilus ATCC 27647 = CGMCC 1.3604</name>
    <dbReference type="NCBI Taxonomy" id="1218173"/>
    <lineage>
        <taxon>Bacteria</taxon>
        <taxon>Bacillati</taxon>
        <taxon>Bacillota</taxon>
        <taxon>Bacilli</taxon>
        <taxon>Bacillales</taxon>
        <taxon>Bacillaceae</taxon>
        <taxon>Alkalihalobacillus</taxon>
    </lineage>
</organism>
<evidence type="ECO:0000313" key="7">
    <source>
        <dbReference type="Proteomes" id="UP000297014"/>
    </source>
</evidence>
<feature type="transmembrane region" description="Helical" evidence="5">
    <location>
        <begin position="426"/>
        <end position="452"/>
    </location>
</feature>
<evidence type="ECO:0000256" key="3">
    <source>
        <dbReference type="ARBA" id="ARBA00023136"/>
    </source>
</evidence>
<dbReference type="PIRSF" id="PIRSF005690">
    <property type="entry name" value="GerBA"/>
    <property type="match status" value="1"/>
</dbReference>
<dbReference type="EMBL" id="JALP01000313">
    <property type="protein sequence ID" value="THG88762.1"/>
    <property type="molecule type" value="Genomic_DNA"/>
</dbReference>
<dbReference type="GO" id="GO:0009847">
    <property type="term" value="P:spore germination"/>
    <property type="evidence" value="ECO:0007669"/>
    <property type="project" value="UniProtKB-UniRule"/>
</dbReference>
<evidence type="ECO:0000256" key="1">
    <source>
        <dbReference type="ARBA" id="ARBA00004141"/>
    </source>
</evidence>
<dbReference type="OrthoDB" id="9772630at2"/>
<evidence type="ECO:0000256" key="5">
    <source>
        <dbReference type="SAM" id="Phobius"/>
    </source>
</evidence>
<evidence type="ECO:0000313" key="6">
    <source>
        <dbReference type="EMBL" id="THG88762.1"/>
    </source>
</evidence>
<feature type="transmembrane region" description="Helical" evidence="5">
    <location>
        <begin position="301"/>
        <end position="323"/>
    </location>
</feature>
<name>A0A4V3X836_ALKAL</name>
<feature type="transmembrane region" description="Helical" evidence="5">
    <location>
        <begin position="397"/>
        <end position="414"/>
    </location>
</feature>
<dbReference type="RefSeq" id="WP_003324261.1">
    <property type="nucleotide sequence ID" value="NZ_JALP01000313.1"/>
</dbReference>
<dbReference type="Pfam" id="PF03323">
    <property type="entry name" value="GerA"/>
    <property type="match status" value="1"/>
</dbReference>
<gene>
    <name evidence="6" type="ORF">AJ85_00100</name>
</gene>
<accession>A0A4V3X836</accession>
<dbReference type="InterPro" id="IPR004995">
    <property type="entry name" value="Spore_Ger"/>
</dbReference>
<reference evidence="6 7" key="1">
    <citation type="submission" date="2014-01" db="EMBL/GenBank/DDBJ databases">
        <title>Draft genome sequencing of Bacillus alcalophilus CGMCC 1.3604.</title>
        <authorList>
            <person name="Yang J."/>
            <person name="Diao L."/>
            <person name="Yang S."/>
        </authorList>
    </citation>
    <scope>NUCLEOTIDE SEQUENCE [LARGE SCALE GENOMIC DNA]</scope>
    <source>
        <strain evidence="6 7">CGMCC 1.3604</strain>
    </source>
</reference>
<dbReference type="PANTHER" id="PTHR22550:SF5">
    <property type="entry name" value="LEUCINE ZIPPER PROTEIN 4"/>
    <property type="match status" value="1"/>
</dbReference>
<evidence type="ECO:0000256" key="2">
    <source>
        <dbReference type="ARBA" id="ARBA00005278"/>
    </source>
</evidence>
<keyword evidence="5" id="KW-0812">Transmembrane</keyword>
<dbReference type="InterPro" id="IPR050768">
    <property type="entry name" value="UPF0353/GerABKA_families"/>
</dbReference>
<dbReference type="GO" id="GO:0005886">
    <property type="term" value="C:plasma membrane"/>
    <property type="evidence" value="ECO:0007669"/>
    <property type="project" value="UniProtKB-SubCell"/>
</dbReference>
<comment type="subcellular location">
    <subcellularLocation>
        <location evidence="4">Cell membrane</location>
    </subcellularLocation>
    <subcellularLocation>
        <location evidence="1">Membrane</location>
        <topology evidence="1">Multi-pass membrane protein</topology>
    </subcellularLocation>
</comment>
<evidence type="ECO:0008006" key="8">
    <source>
        <dbReference type="Google" id="ProtNLM"/>
    </source>
</evidence>
<comment type="similarity">
    <text evidence="2 4">Belongs to the GerABKA family.</text>
</comment>
<sequence>MRKLNKIKSSRSQDESVLDVSAEMFNEQSLSDWSIEKFKKELKDAEDFIVESHQYENIEICFIYSEAMIDRKQLNEFVFPSLAEMIYEKRFSQMSLMNELVFTKIDTDLLLFERLLNGDLIILIEHEQWLFYRRMSDIAKRETEESATEISIKGPRDGFTEDLNTNISLLRKRLKTPLLKNRTFVLGTKSQTDVSLVYLDQTISPKLLDTVIESLQSCQVEYLESSQQLEEYFGNNRLSFFPLVNYGGRADFLAQSLRRGRFGIIIDGSPMALIAPTNLTEQIKSPEDFYHPYYFVALERLLRIFGFFVSIFLPGFYIALSAYNVEQIPLYLLATITNSRFGIPFSAPMEAFLMIWMFEIFREAGVRLPKSVGQTIAVIGGLIVGDAAIRAGLTSPTLLVVMAVSAVAQFTLINQSLLGTVTIFRLLVLIGSSFLGMFGFFISLYFVLTYIAGLTSFGVGYLEPLAPITIKEWVAAVLDRPKSSDIKPSRMLTEQKD</sequence>
<comment type="caution">
    <text evidence="6">The sequence shown here is derived from an EMBL/GenBank/DDBJ whole genome shotgun (WGS) entry which is preliminary data.</text>
</comment>
<dbReference type="Proteomes" id="UP000297014">
    <property type="component" value="Unassembled WGS sequence"/>
</dbReference>
<dbReference type="PANTHER" id="PTHR22550">
    <property type="entry name" value="SPORE GERMINATION PROTEIN"/>
    <property type="match status" value="1"/>
</dbReference>
<proteinExistence type="inferred from homology"/>
<evidence type="ECO:0000256" key="4">
    <source>
        <dbReference type="PIRNR" id="PIRNR005690"/>
    </source>
</evidence>
<keyword evidence="3 4" id="KW-0472">Membrane</keyword>
<dbReference type="AlphaFoldDB" id="A0A4V3X836"/>
<protein>
    <recommendedName>
        <fullName evidence="8">Spore germination protein</fullName>
    </recommendedName>
</protein>